<gene>
    <name evidence="1" type="ORF">CCACVL1_24077</name>
</gene>
<organism evidence="1 2">
    <name type="scientific">Corchorus capsularis</name>
    <name type="common">Jute</name>
    <dbReference type="NCBI Taxonomy" id="210143"/>
    <lineage>
        <taxon>Eukaryota</taxon>
        <taxon>Viridiplantae</taxon>
        <taxon>Streptophyta</taxon>
        <taxon>Embryophyta</taxon>
        <taxon>Tracheophyta</taxon>
        <taxon>Spermatophyta</taxon>
        <taxon>Magnoliopsida</taxon>
        <taxon>eudicotyledons</taxon>
        <taxon>Gunneridae</taxon>
        <taxon>Pentapetalae</taxon>
        <taxon>rosids</taxon>
        <taxon>malvids</taxon>
        <taxon>Malvales</taxon>
        <taxon>Malvaceae</taxon>
        <taxon>Grewioideae</taxon>
        <taxon>Apeibeae</taxon>
        <taxon>Corchorus</taxon>
    </lineage>
</organism>
<comment type="caution">
    <text evidence="1">The sequence shown here is derived from an EMBL/GenBank/DDBJ whole genome shotgun (WGS) entry which is preliminary data.</text>
</comment>
<dbReference type="Gramene" id="OMO60503">
    <property type="protein sequence ID" value="OMO60503"/>
    <property type="gene ID" value="CCACVL1_24077"/>
</dbReference>
<evidence type="ECO:0000313" key="2">
    <source>
        <dbReference type="Proteomes" id="UP000188268"/>
    </source>
</evidence>
<sequence>MASHVHITSDSVRAANTGAIVSGPWSPPVRRVW</sequence>
<reference evidence="1 2" key="1">
    <citation type="submission" date="2013-09" db="EMBL/GenBank/DDBJ databases">
        <title>Corchorus capsularis genome sequencing.</title>
        <authorList>
            <person name="Alam M."/>
            <person name="Haque M.S."/>
            <person name="Islam M.S."/>
            <person name="Emdad E.M."/>
            <person name="Islam M.M."/>
            <person name="Ahmed B."/>
            <person name="Halim A."/>
            <person name="Hossen Q.M.M."/>
            <person name="Hossain M.Z."/>
            <person name="Ahmed R."/>
            <person name="Khan M.M."/>
            <person name="Islam R."/>
            <person name="Rashid M.M."/>
            <person name="Khan S.A."/>
            <person name="Rahman M.S."/>
            <person name="Alam M."/>
        </authorList>
    </citation>
    <scope>NUCLEOTIDE SEQUENCE [LARGE SCALE GENOMIC DNA]</scope>
    <source>
        <strain evidence="2">cv. CVL-1</strain>
        <tissue evidence="1">Whole seedling</tissue>
    </source>
</reference>
<keyword evidence="2" id="KW-1185">Reference proteome</keyword>
<dbReference type="Proteomes" id="UP000188268">
    <property type="component" value="Unassembled WGS sequence"/>
</dbReference>
<proteinExistence type="predicted"/>
<dbReference type="AlphaFoldDB" id="A0A1R3GQY5"/>
<accession>A0A1R3GQY5</accession>
<evidence type="ECO:0000313" key="1">
    <source>
        <dbReference type="EMBL" id="OMO60503.1"/>
    </source>
</evidence>
<dbReference type="EMBL" id="AWWV01013693">
    <property type="protein sequence ID" value="OMO60503.1"/>
    <property type="molecule type" value="Genomic_DNA"/>
</dbReference>
<name>A0A1R3GQY5_COCAP</name>
<protein>
    <submittedName>
        <fullName evidence="1">Uncharacterized protein</fullName>
    </submittedName>
</protein>